<comment type="caution">
    <text evidence="2">The sequence shown here is derived from an EMBL/GenBank/DDBJ whole genome shotgun (WGS) entry which is preliminary data.</text>
</comment>
<keyword evidence="3" id="KW-1185">Reference proteome</keyword>
<feature type="domain" description="Copine C-terminal" evidence="1">
    <location>
        <begin position="33"/>
        <end position="122"/>
    </location>
</feature>
<proteinExistence type="predicted"/>
<organism evidence="2 3">
    <name type="scientific">Phtheirospermum japonicum</name>
    <dbReference type="NCBI Taxonomy" id="374723"/>
    <lineage>
        <taxon>Eukaryota</taxon>
        <taxon>Viridiplantae</taxon>
        <taxon>Streptophyta</taxon>
        <taxon>Embryophyta</taxon>
        <taxon>Tracheophyta</taxon>
        <taxon>Spermatophyta</taxon>
        <taxon>Magnoliopsida</taxon>
        <taxon>eudicotyledons</taxon>
        <taxon>Gunneridae</taxon>
        <taxon>Pentapetalae</taxon>
        <taxon>asterids</taxon>
        <taxon>lamiids</taxon>
        <taxon>Lamiales</taxon>
        <taxon>Orobanchaceae</taxon>
        <taxon>Orobanchaceae incertae sedis</taxon>
        <taxon>Phtheirospermum</taxon>
    </lineage>
</organism>
<evidence type="ECO:0000313" key="3">
    <source>
        <dbReference type="Proteomes" id="UP000653305"/>
    </source>
</evidence>
<dbReference type="PANTHER" id="PTHR45751">
    <property type="entry name" value="COPINE FAMILY PROTEIN 1"/>
    <property type="match status" value="1"/>
</dbReference>
<dbReference type="PANTHER" id="PTHR45751:SF16">
    <property type="entry name" value="E3 UBIQUITIN-PROTEIN LIGASE RGLG4"/>
    <property type="match status" value="1"/>
</dbReference>
<dbReference type="InterPro" id="IPR010734">
    <property type="entry name" value="Copine_C"/>
</dbReference>
<dbReference type="Pfam" id="PF07002">
    <property type="entry name" value="Copine"/>
    <property type="match status" value="1"/>
</dbReference>
<evidence type="ECO:0000259" key="1">
    <source>
        <dbReference type="Pfam" id="PF07002"/>
    </source>
</evidence>
<evidence type="ECO:0000313" key="2">
    <source>
        <dbReference type="EMBL" id="GFP81656.1"/>
    </source>
</evidence>
<protein>
    <submittedName>
        <fullName evidence="2">E3 ubiquitin-protein ligase rglg2</fullName>
    </submittedName>
</protein>
<dbReference type="InterPro" id="IPR052079">
    <property type="entry name" value="E3_ligase/Copine_domain"/>
</dbReference>
<dbReference type="OrthoDB" id="5855668at2759"/>
<gene>
    <name evidence="2" type="ORF">PHJA_000308900</name>
</gene>
<reference evidence="2" key="1">
    <citation type="submission" date="2020-07" db="EMBL/GenBank/DDBJ databases">
        <title>Ethylene signaling mediates host invasion by parasitic plants.</title>
        <authorList>
            <person name="Yoshida S."/>
        </authorList>
    </citation>
    <scope>NUCLEOTIDE SEQUENCE</scope>
    <source>
        <strain evidence="2">Okayama</strain>
    </source>
</reference>
<dbReference type="GO" id="GO:0016567">
    <property type="term" value="P:protein ubiquitination"/>
    <property type="evidence" value="ECO:0007669"/>
    <property type="project" value="TreeGrafter"/>
</dbReference>
<dbReference type="GO" id="GO:0005634">
    <property type="term" value="C:nucleus"/>
    <property type="evidence" value="ECO:0007669"/>
    <property type="project" value="TreeGrafter"/>
</dbReference>
<dbReference type="EMBL" id="BMAC01000032">
    <property type="protein sequence ID" value="GFP81656.1"/>
    <property type="molecule type" value="Genomic_DNA"/>
</dbReference>
<dbReference type="Proteomes" id="UP000653305">
    <property type="component" value="Unassembled WGS sequence"/>
</dbReference>
<name>A0A830B477_9LAMI</name>
<dbReference type="GO" id="GO:0004842">
    <property type="term" value="F:ubiquitin-protein transferase activity"/>
    <property type="evidence" value="ECO:0007669"/>
    <property type="project" value="TreeGrafter"/>
</dbReference>
<accession>A0A830B477</accession>
<sequence length="254" mass="28405">MVLKRFWPATKEYLQIYDYLVTRSVNTNDAELSPQEERTINSIVNASLYPLSIVLIGVGDGPWEDMKKFDDKIPAREFDNFQFVNFTAIMSKNTSYSEKETAFALAALMEIPIQYKATKEYGILGRVTGKAKKIVPRPPPVPYTRQGGFPERGPSNVSAAMQDDQNQVCPVCLTNGKDMAFGCGHMRLQPKIVGVSHLSATYHESTQAIHLMIASKACRLNLRSTGRQNYIKGLWKLNLHILIVSCNDVATKAT</sequence>
<dbReference type="AlphaFoldDB" id="A0A830B477"/>